<sequence length="56" mass="5638">MEHGYGPATVLAIGTANPSPRIISPRVPTAARGAAGALQPPLLAPYAGNQRPAHPS</sequence>
<proteinExistence type="predicted"/>
<name>A0A835B9M4_9POAL</name>
<evidence type="ECO:0000313" key="2">
    <source>
        <dbReference type="Proteomes" id="UP000636709"/>
    </source>
</evidence>
<keyword evidence="2" id="KW-1185">Reference proteome</keyword>
<gene>
    <name evidence="1" type="ORF">HU200_041011</name>
</gene>
<protein>
    <submittedName>
        <fullName evidence="1">Uncharacterized protein</fullName>
    </submittedName>
</protein>
<dbReference type="EMBL" id="JACEFO010001972">
    <property type="protein sequence ID" value="KAF8690640.1"/>
    <property type="molecule type" value="Genomic_DNA"/>
</dbReference>
<dbReference type="AlphaFoldDB" id="A0A835B9M4"/>
<reference evidence="1" key="1">
    <citation type="submission" date="2020-07" db="EMBL/GenBank/DDBJ databases">
        <title>Genome sequence and genetic diversity analysis of an under-domesticated orphan crop, white fonio (Digitaria exilis).</title>
        <authorList>
            <person name="Bennetzen J.L."/>
            <person name="Chen S."/>
            <person name="Ma X."/>
            <person name="Wang X."/>
            <person name="Yssel A.E.J."/>
            <person name="Chaluvadi S.R."/>
            <person name="Johnson M."/>
            <person name="Gangashetty P."/>
            <person name="Hamidou F."/>
            <person name="Sanogo M.D."/>
            <person name="Zwaenepoel A."/>
            <person name="Wallace J."/>
            <person name="Van De Peer Y."/>
            <person name="Van Deynze A."/>
        </authorList>
    </citation>
    <scope>NUCLEOTIDE SEQUENCE</scope>
    <source>
        <tissue evidence="1">Leaves</tissue>
    </source>
</reference>
<comment type="caution">
    <text evidence="1">The sequence shown here is derived from an EMBL/GenBank/DDBJ whole genome shotgun (WGS) entry which is preliminary data.</text>
</comment>
<organism evidence="1 2">
    <name type="scientific">Digitaria exilis</name>
    <dbReference type="NCBI Taxonomy" id="1010633"/>
    <lineage>
        <taxon>Eukaryota</taxon>
        <taxon>Viridiplantae</taxon>
        <taxon>Streptophyta</taxon>
        <taxon>Embryophyta</taxon>
        <taxon>Tracheophyta</taxon>
        <taxon>Spermatophyta</taxon>
        <taxon>Magnoliopsida</taxon>
        <taxon>Liliopsida</taxon>
        <taxon>Poales</taxon>
        <taxon>Poaceae</taxon>
        <taxon>PACMAD clade</taxon>
        <taxon>Panicoideae</taxon>
        <taxon>Panicodae</taxon>
        <taxon>Paniceae</taxon>
        <taxon>Anthephorinae</taxon>
        <taxon>Digitaria</taxon>
    </lineage>
</organism>
<accession>A0A835B9M4</accession>
<dbReference type="Proteomes" id="UP000636709">
    <property type="component" value="Unassembled WGS sequence"/>
</dbReference>
<evidence type="ECO:0000313" key="1">
    <source>
        <dbReference type="EMBL" id="KAF8690640.1"/>
    </source>
</evidence>